<protein>
    <submittedName>
        <fullName evidence="1">Uncharacterized protein</fullName>
    </submittedName>
</protein>
<dbReference type="EMBL" id="BK057792">
    <property type="protein sequence ID" value="DAE91985.1"/>
    <property type="molecule type" value="Genomic_DNA"/>
</dbReference>
<proteinExistence type="predicted"/>
<organism evidence="1">
    <name type="scientific">Podoviridae sp. ctXdu7</name>
    <dbReference type="NCBI Taxonomy" id="2827618"/>
    <lineage>
        <taxon>Viruses</taxon>
        <taxon>Duplodnaviria</taxon>
        <taxon>Heunggongvirae</taxon>
        <taxon>Uroviricota</taxon>
        <taxon>Caudoviricetes</taxon>
    </lineage>
</organism>
<name>A0A8S5RRU4_9CAUD</name>
<accession>A0A8S5RRU4</accession>
<sequence length="99" mass="11337">MIKERSFWFLVSGEVLYKEPEKEKDYIQSVRLNGIIKGKEKTIPVTGIAKAQEVLQINFKKLISQQAEIVGVTLYAISNLGFMTDEEFNNLPVEKEESK</sequence>
<reference evidence="1" key="1">
    <citation type="journal article" date="2021" name="Proc. Natl. Acad. Sci. U.S.A.">
        <title>A Catalog of Tens of Thousands of Viruses from Human Metagenomes Reveals Hidden Associations with Chronic Diseases.</title>
        <authorList>
            <person name="Tisza M.J."/>
            <person name="Buck C.B."/>
        </authorList>
    </citation>
    <scope>NUCLEOTIDE SEQUENCE</scope>
    <source>
        <strain evidence="1">CtXdu7</strain>
    </source>
</reference>
<evidence type="ECO:0000313" key="1">
    <source>
        <dbReference type="EMBL" id="DAE91985.1"/>
    </source>
</evidence>